<keyword evidence="4" id="KW-0547">Nucleotide-binding</keyword>
<dbReference type="KEGG" id="bgf:BC1003_5849"/>
<proteinExistence type="predicted"/>
<dbReference type="Gene3D" id="3.40.50.300">
    <property type="entry name" value="P-loop containing nucleotide triphosphate hydrolases"/>
    <property type="match status" value="1"/>
</dbReference>
<evidence type="ECO:0000256" key="5">
    <source>
        <dbReference type="ARBA" id="ARBA00022840"/>
    </source>
</evidence>
<dbReference type="CDD" id="cd03255">
    <property type="entry name" value="ABC_MJ0796_LolCDE_FtsE"/>
    <property type="match status" value="1"/>
</dbReference>
<dbReference type="AlphaFoldDB" id="E1TH17"/>
<dbReference type="SMART" id="SM00382">
    <property type="entry name" value="AAA"/>
    <property type="match status" value="1"/>
</dbReference>
<gene>
    <name evidence="8" type="ordered locus">BC1003_5849</name>
</gene>
<evidence type="ECO:0000256" key="6">
    <source>
        <dbReference type="SAM" id="MobiDB-lite"/>
    </source>
</evidence>
<dbReference type="InterPro" id="IPR003593">
    <property type="entry name" value="AAA+_ATPase"/>
</dbReference>
<dbReference type="eggNOG" id="COG1136">
    <property type="taxonomic scope" value="Bacteria"/>
</dbReference>
<dbReference type="GO" id="GO:0016887">
    <property type="term" value="F:ATP hydrolysis activity"/>
    <property type="evidence" value="ECO:0007669"/>
    <property type="project" value="InterPro"/>
</dbReference>
<dbReference type="PROSITE" id="PS50893">
    <property type="entry name" value="ABC_TRANSPORTER_2"/>
    <property type="match status" value="1"/>
</dbReference>
<evidence type="ECO:0000313" key="8">
    <source>
        <dbReference type="EMBL" id="ADN61760.1"/>
    </source>
</evidence>
<dbReference type="InterPro" id="IPR027417">
    <property type="entry name" value="P-loop_NTPase"/>
</dbReference>
<keyword evidence="2" id="KW-1003">Cell membrane</keyword>
<reference evidence="8" key="1">
    <citation type="submission" date="2010-09" db="EMBL/GenBank/DDBJ databases">
        <title>Complete sequence of chromosome2 of Burkholderia sp. CCGE1003.</title>
        <authorList>
            <consortium name="US DOE Joint Genome Institute"/>
            <person name="Lucas S."/>
            <person name="Copeland A."/>
            <person name="Lapidus A."/>
            <person name="Cheng J.-F."/>
            <person name="Bruce D."/>
            <person name="Goodwin L."/>
            <person name="Pitluck S."/>
            <person name="Daligault H."/>
            <person name="Davenport K."/>
            <person name="Detter J.C."/>
            <person name="Han C."/>
            <person name="Tapia R."/>
            <person name="Land M."/>
            <person name="Hauser L."/>
            <person name="Jeffries C."/>
            <person name="Kyrpides N."/>
            <person name="Ivanova N."/>
            <person name="Ovchinnikova G."/>
            <person name="Martinez-Romero E."/>
            <person name="Rogel M.A."/>
            <person name="Auchtung J."/>
            <person name="Tiedje J.M."/>
            <person name="Woyke T."/>
        </authorList>
    </citation>
    <scope>NUCLEOTIDE SEQUENCE</scope>
    <source>
        <strain evidence="8">CCGE1003</strain>
    </source>
</reference>
<keyword evidence="3" id="KW-0997">Cell inner membrane</keyword>
<keyword evidence="5" id="KW-0067">ATP-binding</keyword>
<name>E1TH17_BURSG</name>
<dbReference type="HOGENOM" id="CLU_000604_1_22_4"/>
<dbReference type="InterPro" id="IPR015854">
    <property type="entry name" value="ABC_transpr_LolD-like"/>
</dbReference>
<evidence type="ECO:0000259" key="7">
    <source>
        <dbReference type="PROSITE" id="PS50893"/>
    </source>
</evidence>
<evidence type="ECO:0000256" key="4">
    <source>
        <dbReference type="ARBA" id="ARBA00022741"/>
    </source>
</evidence>
<dbReference type="OrthoDB" id="4814201at2"/>
<protein>
    <submittedName>
        <fullName evidence="8">ABC transporter related protein</fullName>
    </submittedName>
</protein>
<dbReference type="PANTHER" id="PTHR24220">
    <property type="entry name" value="IMPORT ATP-BINDING PROTEIN"/>
    <property type="match status" value="1"/>
</dbReference>
<sequence>MQFHHKGESAPAALECRALSKRYGSGRVVLDHLDFTLAPGEFVAIMGDSGVGKSTLLNLIAGLDQADGGEVIIGGTAVSRLDDNAATRLRRQKLGFVFQAFHVLPHLTLAQNVALPLLLNELLVAGALEMLAAVGLEGRGDDFPRQLSGGELQRVAIARALVHRPTLILADEPTGNLDPDTAHGVLELFSAQCKATGSATIMVTHSEAAAAVADRILILSEGGLHGTPQARAPSREHHGLQPAVRSTDDAR</sequence>
<dbReference type="Pfam" id="PF00005">
    <property type="entry name" value="ABC_tran"/>
    <property type="match status" value="1"/>
</dbReference>
<dbReference type="GO" id="GO:0005886">
    <property type="term" value="C:plasma membrane"/>
    <property type="evidence" value="ECO:0007669"/>
    <property type="project" value="TreeGrafter"/>
</dbReference>
<organism evidence="8">
    <name type="scientific">Burkholderia sp. (strain CCGE1003)</name>
    <dbReference type="NCBI Taxonomy" id="640512"/>
    <lineage>
        <taxon>Bacteria</taxon>
        <taxon>Pseudomonadati</taxon>
        <taxon>Pseudomonadota</taxon>
        <taxon>Betaproteobacteria</taxon>
        <taxon>Burkholderiales</taxon>
        <taxon>Burkholderiaceae</taxon>
        <taxon>Burkholderia</taxon>
    </lineage>
</organism>
<dbReference type="InterPro" id="IPR017911">
    <property type="entry name" value="MacB-like_ATP-bd"/>
</dbReference>
<evidence type="ECO:0000256" key="2">
    <source>
        <dbReference type="ARBA" id="ARBA00022475"/>
    </source>
</evidence>
<evidence type="ECO:0000256" key="1">
    <source>
        <dbReference type="ARBA" id="ARBA00022448"/>
    </source>
</evidence>
<keyword evidence="3" id="KW-0472">Membrane</keyword>
<dbReference type="InterPro" id="IPR003439">
    <property type="entry name" value="ABC_transporter-like_ATP-bd"/>
</dbReference>
<feature type="domain" description="ABC transporter" evidence="7">
    <location>
        <begin position="14"/>
        <end position="246"/>
    </location>
</feature>
<dbReference type="GO" id="GO:0005524">
    <property type="term" value="F:ATP binding"/>
    <property type="evidence" value="ECO:0007669"/>
    <property type="project" value="UniProtKB-KW"/>
</dbReference>
<evidence type="ECO:0000256" key="3">
    <source>
        <dbReference type="ARBA" id="ARBA00022519"/>
    </source>
</evidence>
<dbReference type="EMBL" id="CP002218">
    <property type="protein sequence ID" value="ADN61760.1"/>
    <property type="molecule type" value="Genomic_DNA"/>
</dbReference>
<feature type="region of interest" description="Disordered" evidence="6">
    <location>
        <begin position="224"/>
        <end position="251"/>
    </location>
</feature>
<dbReference type="InterPro" id="IPR017871">
    <property type="entry name" value="ABC_transporter-like_CS"/>
</dbReference>
<keyword evidence="1" id="KW-0813">Transport</keyword>
<dbReference type="SUPFAM" id="SSF52540">
    <property type="entry name" value="P-loop containing nucleoside triphosphate hydrolases"/>
    <property type="match status" value="1"/>
</dbReference>
<dbReference type="GO" id="GO:0022857">
    <property type="term" value="F:transmembrane transporter activity"/>
    <property type="evidence" value="ECO:0007669"/>
    <property type="project" value="TreeGrafter"/>
</dbReference>
<dbReference type="STRING" id="640512.BC1003_5849"/>
<dbReference type="PROSITE" id="PS00211">
    <property type="entry name" value="ABC_TRANSPORTER_1"/>
    <property type="match status" value="1"/>
</dbReference>
<accession>E1TH17</accession>